<dbReference type="OrthoDB" id="60683at2157"/>
<dbReference type="InterPro" id="IPR035940">
    <property type="entry name" value="CAP_sf"/>
</dbReference>
<keyword evidence="2" id="KW-0812">Transmembrane</keyword>
<protein>
    <submittedName>
        <fullName evidence="4">CAP domain-containing protein</fullName>
    </submittedName>
</protein>
<accession>A0A4S3TNP4</accession>
<comment type="caution">
    <text evidence="4">The sequence shown here is derived from an EMBL/GenBank/DDBJ whole genome shotgun (WGS) entry which is preliminary data.</text>
</comment>
<name>A0A4S3TNP4_9EURY</name>
<gene>
    <name evidence="4" type="ORF">D8Y22_13960</name>
</gene>
<dbReference type="AlphaFoldDB" id="A0A4S3TNP4"/>
<evidence type="ECO:0000256" key="2">
    <source>
        <dbReference type="SAM" id="Phobius"/>
    </source>
</evidence>
<dbReference type="RefSeq" id="WP_141465297.1">
    <property type="nucleotide sequence ID" value="NZ_RBZW01000039.1"/>
</dbReference>
<organism evidence="4 5">
    <name type="scientific">Salinadaptatus halalkaliphilus</name>
    <dbReference type="NCBI Taxonomy" id="2419781"/>
    <lineage>
        <taxon>Archaea</taxon>
        <taxon>Methanobacteriati</taxon>
        <taxon>Methanobacteriota</taxon>
        <taxon>Stenosarchaea group</taxon>
        <taxon>Halobacteria</taxon>
        <taxon>Halobacteriales</taxon>
        <taxon>Natrialbaceae</taxon>
        <taxon>Salinadaptatus</taxon>
    </lineage>
</organism>
<keyword evidence="5" id="KW-1185">Reference proteome</keyword>
<evidence type="ECO:0000313" key="4">
    <source>
        <dbReference type="EMBL" id="THE64168.1"/>
    </source>
</evidence>
<dbReference type="Proteomes" id="UP000318864">
    <property type="component" value="Unassembled WGS sequence"/>
</dbReference>
<dbReference type="SUPFAM" id="SSF55797">
    <property type="entry name" value="PR-1-like"/>
    <property type="match status" value="1"/>
</dbReference>
<keyword evidence="2" id="KW-0472">Membrane</keyword>
<proteinExistence type="predicted"/>
<feature type="transmembrane region" description="Helical" evidence="2">
    <location>
        <begin position="21"/>
        <end position="50"/>
    </location>
</feature>
<reference evidence="4 5" key="1">
    <citation type="submission" date="2018-10" db="EMBL/GenBank/DDBJ databases">
        <title>Natronolimnobius sp. XQ-INN 246 isolated from Inner Mongolia Autonomous Region of China.</title>
        <authorList>
            <person name="Xue Q."/>
        </authorList>
    </citation>
    <scope>NUCLEOTIDE SEQUENCE [LARGE SCALE GENOMIC DNA]</scope>
    <source>
        <strain evidence="4 5">XQ-INN 246</strain>
    </source>
</reference>
<dbReference type="CDD" id="cd05379">
    <property type="entry name" value="CAP_bacterial"/>
    <property type="match status" value="1"/>
</dbReference>
<evidence type="ECO:0000256" key="1">
    <source>
        <dbReference type="SAM" id="MobiDB-lite"/>
    </source>
</evidence>
<feature type="region of interest" description="Disordered" evidence="1">
    <location>
        <begin position="60"/>
        <end position="102"/>
    </location>
</feature>
<dbReference type="Gene3D" id="3.40.33.10">
    <property type="entry name" value="CAP"/>
    <property type="match status" value="1"/>
</dbReference>
<dbReference type="PANTHER" id="PTHR31157">
    <property type="entry name" value="SCP DOMAIN-CONTAINING PROTEIN"/>
    <property type="match status" value="1"/>
</dbReference>
<keyword evidence="2" id="KW-1133">Transmembrane helix</keyword>
<dbReference type="Pfam" id="PF00188">
    <property type="entry name" value="CAP"/>
    <property type="match status" value="1"/>
</dbReference>
<evidence type="ECO:0000259" key="3">
    <source>
        <dbReference type="Pfam" id="PF00188"/>
    </source>
</evidence>
<feature type="compositionally biased region" description="Polar residues" evidence="1">
    <location>
        <begin position="91"/>
        <end position="102"/>
    </location>
</feature>
<dbReference type="InterPro" id="IPR014044">
    <property type="entry name" value="CAP_dom"/>
</dbReference>
<evidence type="ECO:0000313" key="5">
    <source>
        <dbReference type="Proteomes" id="UP000318864"/>
    </source>
</evidence>
<feature type="domain" description="SCP" evidence="3">
    <location>
        <begin position="111"/>
        <end position="245"/>
    </location>
</feature>
<sequence>MERRRQSDPSPNRSPRSDRALVRSILRLLVLAVCLVSIVVAAVTVGPIVLEELEELDDVEIVDRPAPSSEPPPAGERDPAVTDPGDPGESSYETNVETVTSPTVEDFIHAEVNDRRAEHDLESLEWDGTVASVSRAHSYDMAERDYFAHTNPDGEAPFDRFTDIDDYCRAYGENIALTWVDRPVDRPGEDGSTTYYTAEELATGLVDQWMDSPPHREAILDEHGGPGWDRGGIGVYLDDDGSVYATHNFCHEW</sequence>
<dbReference type="EMBL" id="RBZW01000039">
    <property type="protein sequence ID" value="THE64168.1"/>
    <property type="molecule type" value="Genomic_DNA"/>
</dbReference>
<dbReference type="PANTHER" id="PTHR31157:SF1">
    <property type="entry name" value="SCP DOMAIN-CONTAINING PROTEIN"/>
    <property type="match status" value="1"/>
</dbReference>